<organism evidence="1 2">
    <name type="scientific">Streptomyces badius</name>
    <dbReference type="NCBI Taxonomy" id="1941"/>
    <lineage>
        <taxon>Bacteria</taxon>
        <taxon>Bacillati</taxon>
        <taxon>Actinomycetota</taxon>
        <taxon>Actinomycetes</taxon>
        <taxon>Kitasatosporales</taxon>
        <taxon>Streptomycetaceae</taxon>
        <taxon>Streptomyces</taxon>
    </lineage>
</organism>
<comment type="caution">
    <text evidence="1">The sequence shown here is derived from an EMBL/GenBank/DDBJ whole genome shotgun (WGS) entry which is preliminary data.</text>
</comment>
<reference evidence="2" key="1">
    <citation type="journal article" date="2019" name="Int. J. Syst. Evol. Microbiol.">
        <title>The Global Catalogue of Microorganisms (GCM) 10K type strain sequencing project: providing services to taxonomists for standard genome sequencing and annotation.</title>
        <authorList>
            <consortium name="The Broad Institute Genomics Platform"/>
            <consortium name="The Broad Institute Genome Sequencing Center for Infectious Disease"/>
            <person name="Wu L."/>
            <person name="Ma J."/>
        </authorList>
    </citation>
    <scope>NUCLEOTIDE SEQUENCE [LARGE SCALE GENOMIC DNA]</scope>
    <source>
        <strain evidence="2">JCM 4350</strain>
    </source>
</reference>
<keyword evidence="2" id="KW-1185">Reference proteome</keyword>
<proteinExistence type="predicted"/>
<gene>
    <name evidence="1" type="ORF">GCM10010253_46610</name>
</gene>
<sequence length="64" mass="7385">MAPVTTMLMGGSDFDQLMRLRASNARFAYVLRVRAWNTTLEEALTFRKWRFPGAAREAYDEARA</sequence>
<dbReference type="EMBL" id="BMSZ01000014">
    <property type="protein sequence ID" value="GGS66489.1"/>
    <property type="molecule type" value="Genomic_DNA"/>
</dbReference>
<evidence type="ECO:0000313" key="1">
    <source>
        <dbReference type="EMBL" id="GGS66489.1"/>
    </source>
</evidence>
<name>A0ABQ2TEB9_STRBA</name>
<evidence type="ECO:0000313" key="2">
    <source>
        <dbReference type="Proteomes" id="UP000659767"/>
    </source>
</evidence>
<dbReference type="Proteomes" id="UP000659767">
    <property type="component" value="Unassembled WGS sequence"/>
</dbReference>
<protein>
    <submittedName>
        <fullName evidence="1">Uncharacterized protein</fullName>
    </submittedName>
</protein>
<accession>A0ABQ2TEB9</accession>